<evidence type="ECO:0000256" key="6">
    <source>
        <dbReference type="ARBA" id="ARBA00022803"/>
    </source>
</evidence>
<keyword evidence="4" id="KW-0677">Repeat</keyword>
<gene>
    <name evidence="11" type="ORF">XJ32_08105</name>
</gene>
<dbReference type="GO" id="GO:0046677">
    <property type="term" value="P:response to antibiotic"/>
    <property type="evidence" value="ECO:0007669"/>
    <property type="project" value="UniProtKB-KW"/>
</dbReference>
<comment type="similarity">
    <text evidence="2 9">Belongs to the hcp beta-lactamase family.</text>
</comment>
<proteinExistence type="inferred from homology"/>
<sequence>MRAFLITRCIYFFKRFCLVLSVGFMLCYNLYAFDRLTEEEWHYTYNFCMQNNANACDYLIDNGLVGPQECLDKQCEIVGMIYTLAGRHDEALAYFEKLCESGNVASCGNVGDIYYFHLHDYFRARDFYERSCKQKNSASCYGLGIMYGNGEGVRQSFDKEDNFYKQACNGKEPLGCYNLGVMYQQKTDMKNHLSIAKEFYGKACDYGYQSGCDKYREFNEIGIK</sequence>
<evidence type="ECO:0000256" key="2">
    <source>
        <dbReference type="ARBA" id="ARBA00008486"/>
    </source>
</evidence>
<comment type="subcellular location">
    <subcellularLocation>
        <location evidence="9">Secreted</location>
    </subcellularLocation>
</comment>
<evidence type="ECO:0000313" key="12">
    <source>
        <dbReference type="Proteomes" id="UP000188298"/>
    </source>
</evidence>
<dbReference type="Gene3D" id="1.25.40.10">
    <property type="entry name" value="Tetratricopeptide repeat domain"/>
    <property type="match status" value="1"/>
</dbReference>
<dbReference type="EMBL" id="CP019645">
    <property type="protein sequence ID" value="AQQ60064.1"/>
    <property type="molecule type" value="Genomic_DNA"/>
</dbReference>
<keyword evidence="9" id="KW-0964">Secreted</keyword>
<keyword evidence="7" id="KW-1015">Disulfide bond</keyword>
<dbReference type="RefSeq" id="WP_233706074.1">
    <property type="nucleotide sequence ID" value="NZ_CP019645.1"/>
</dbReference>
<reference evidence="11 12" key="1">
    <citation type="submission" date="2017-02" db="EMBL/GenBank/DDBJ databases">
        <title>Whole genome sequencing of Helicobacter bilis strain AAQJH.</title>
        <authorList>
            <person name="Conlan S."/>
            <person name="Thomas P.J."/>
            <person name="Mullikin J."/>
            <person name="Palmore T.N."/>
            <person name="Frank K.M."/>
            <person name="Segre J.A."/>
        </authorList>
    </citation>
    <scope>NUCLEOTIDE SEQUENCE [LARGE SCALE GENOMIC DNA]</scope>
    <source>
        <strain evidence="11 12">AAQJH</strain>
    </source>
</reference>
<evidence type="ECO:0000256" key="4">
    <source>
        <dbReference type="ARBA" id="ARBA00022737"/>
    </source>
</evidence>
<dbReference type="PANTHER" id="PTHR13891:SF1">
    <property type="entry name" value="CYTOCHROME C OXIDASE ASSEMBLY FACTOR 7"/>
    <property type="match status" value="1"/>
</dbReference>
<keyword evidence="5 9" id="KW-0378">Hydrolase</keyword>
<dbReference type="AlphaFoldDB" id="A0A1Q2LHX4"/>
<dbReference type="SMART" id="SM00671">
    <property type="entry name" value="SEL1"/>
    <property type="match status" value="3"/>
</dbReference>
<feature type="transmembrane region" description="Helical" evidence="10">
    <location>
        <begin position="12"/>
        <end position="31"/>
    </location>
</feature>
<dbReference type="SUPFAM" id="SSF81901">
    <property type="entry name" value="HCP-like"/>
    <property type="match status" value="1"/>
</dbReference>
<dbReference type="GO" id="GO:0008800">
    <property type="term" value="F:beta-lactamase activity"/>
    <property type="evidence" value="ECO:0007669"/>
    <property type="project" value="UniProtKB-UniRule"/>
</dbReference>
<comment type="function">
    <text evidence="9">Hydrolyzes 6-aminopenicillinic acid and 7-aminocephalosporanic acid (ACA) derivatives.</text>
</comment>
<keyword evidence="10" id="KW-0812">Transmembrane</keyword>
<keyword evidence="10" id="KW-0472">Membrane</keyword>
<keyword evidence="6" id="KW-0802">TPR repeat</keyword>
<dbReference type="Proteomes" id="UP000188298">
    <property type="component" value="Chromosome"/>
</dbReference>
<dbReference type="PANTHER" id="PTHR13891">
    <property type="entry name" value="CYTOCHROME C OXIDASE ASSEMBLY FACTOR 7"/>
    <property type="match status" value="1"/>
</dbReference>
<keyword evidence="8" id="KW-0046">Antibiotic resistance</keyword>
<protein>
    <recommendedName>
        <fullName evidence="3 9">Beta-lactamase</fullName>
        <ecNumber evidence="3 9">3.5.2.6</ecNumber>
    </recommendedName>
</protein>
<organism evidence="11 12">
    <name type="scientific">Helicobacter bilis</name>
    <dbReference type="NCBI Taxonomy" id="37372"/>
    <lineage>
        <taxon>Bacteria</taxon>
        <taxon>Pseudomonadati</taxon>
        <taxon>Campylobacterota</taxon>
        <taxon>Epsilonproteobacteria</taxon>
        <taxon>Campylobacterales</taxon>
        <taxon>Helicobacteraceae</taxon>
        <taxon>Helicobacter</taxon>
    </lineage>
</organism>
<evidence type="ECO:0000256" key="1">
    <source>
        <dbReference type="ARBA" id="ARBA00001526"/>
    </source>
</evidence>
<evidence type="ECO:0000256" key="9">
    <source>
        <dbReference type="RuleBase" id="RU366075"/>
    </source>
</evidence>
<dbReference type="InterPro" id="IPR006597">
    <property type="entry name" value="Sel1-like"/>
</dbReference>
<comment type="catalytic activity">
    <reaction evidence="1 9">
        <text>a beta-lactam + H2O = a substituted beta-amino acid</text>
        <dbReference type="Rhea" id="RHEA:20401"/>
        <dbReference type="ChEBI" id="CHEBI:15377"/>
        <dbReference type="ChEBI" id="CHEBI:35627"/>
        <dbReference type="ChEBI" id="CHEBI:140347"/>
        <dbReference type="EC" id="3.5.2.6"/>
    </reaction>
</comment>
<keyword evidence="10" id="KW-1133">Transmembrane helix</keyword>
<dbReference type="EC" id="3.5.2.6" evidence="3 9"/>
<accession>A0A1Q2LHX4</accession>
<dbReference type="InterPro" id="IPR011990">
    <property type="entry name" value="TPR-like_helical_dom_sf"/>
</dbReference>
<dbReference type="InterPro" id="IPR040239">
    <property type="entry name" value="HcpB-like"/>
</dbReference>
<evidence type="ECO:0000256" key="5">
    <source>
        <dbReference type="ARBA" id="ARBA00022801"/>
    </source>
</evidence>
<dbReference type="GO" id="GO:0005576">
    <property type="term" value="C:extracellular region"/>
    <property type="evidence" value="ECO:0007669"/>
    <property type="project" value="UniProtKB-SubCell"/>
</dbReference>
<evidence type="ECO:0000256" key="7">
    <source>
        <dbReference type="ARBA" id="ARBA00023157"/>
    </source>
</evidence>
<evidence type="ECO:0000256" key="8">
    <source>
        <dbReference type="ARBA" id="ARBA00023251"/>
    </source>
</evidence>
<dbReference type="Pfam" id="PF08238">
    <property type="entry name" value="Sel1"/>
    <property type="match status" value="4"/>
</dbReference>
<dbReference type="KEGG" id="hbl:XJ32_08105"/>
<evidence type="ECO:0000256" key="10">
    <source>
        <dbReference type="SAM" id="Phobius"/>
    </source>
</evidence>
<evidence type="ECO:0000313" key="11">
    <source>
        <dbReference type="EMBL" id="AQQ60064.1"/>
    </source>
</evidence>
<name>A0A1Q2LHX4_9HELI</name>
<evidence type="ECO:0000256" key="3">
    <source>
        <dbReference type="ARBA" id="ARBA00012865"/>
    </source>
</evidence>